<evidence type="ECO:0000256" key="1">
    <source>
        <dbReference type="ARBA" id="ARBA00022741"/>
    </source>
</evidence>
<dbReference type="RefSeq" id="WP_220206425.1">
    <property type="nucleotide sequence ID" value="NZ_BNJK01000001.1"/>
</dbReference>
<evidence type="ECO:0000313" key="6">
    <source>
        <dbReference type="Proteomes" id="UP000597444"/>
    </source>
</evidence>
<dbReference type="InterPro" id="IPR041664">
    <property type="entry name" value="AAA_16"/>
</dbReference>
<dbReference type="PANTHER" id="PTHR16305:SF28">
    <property type="entry name" value="GUANYLATE CYCLASE DOMAIN-CONTAINING PROTEIN"/>
    <property type="match status" value="1"/>
</dbReference>
<comment type="caution">
    <text evidence="5">The sequence shown here is derived from an EMBL/GenBank/DDBJ whole genome shotgun (WGS) entry which is preliminary data.</text>
</comment>
<evidence type="ECO:0000313" key="5">
    <source>
        <dbReference type="EMBL" id="GHO95762.1"/>
    </source>
</evidence>
<dbReference type="InterPro" id="IPR016032">
    <property type="entry name" value="Sig_transdc_resp-reg_C-effctor"/>
</dbReference>
<dbReference type="InterPro" id="IPR005158">
    <property type="entry name" value="BTAD"/>
</dbReference>
<dbReference type="SUPFAM" id="SSF52540">
    <property type="entry name" value="P-loop containing nucleoside triphosphate hydrolases"/>
    <property type="match status" value="1"/>
</dbReference>
<dbReference type="GO" id="GO:0004016">
    <property type="term" value="F:adenylate cyclase activity"/>
    <property type="evidence" value="ECO:0007669"/>
    <property type="project" value="TreeGrafter"/>
</dbReference>
<dbReference type="Gene3D" id="1.25.40.10">
    <property type="entry name" value="Tetratricopeptide repeat domain"/>
    <property type="match status" value="3"/>
</dbReference>
<evidence type="ECO:0000259" key="4">
    <source>
        <dbReference type="SMART" id="SM01043"/>
    </source>
</evidence>
<dbReference type="Gene3D" id="1.10.10.10">
    <property type="entry name" value="Winged helix-like DNA-binding domain superfamily/Winged helix DNA-binding domain"/>
    <property type="match status" value="1"/>
</dbReference>
<dbReference type="GO" id="GO:0006355">
    <property type="term" value="P:regulation of DNA-templated transcription"/>
    <property type="evidence" value="ECO:0007669"/>
    <property type="project" value="InterPro"/>
</dbReference>
<dbReference type="EMBL" id="BNJK01000001">
    <property type="protein sequence ID" value="GHO95762.1"/>
    <property type="molecule type" value="Genomic_DNA"/>
</dbReference>
<sequence length="1009" mass="112793">MSHLAVFLFGPPHLERDGESINVDTRKAIALLAYLAVTNRRHSRDALAALLWPDYDQPHARATLRRTLSALNKALAGNWLSIDRETVGLTPGANFWLDVNEFNQQLASCHTHGHNTNEICPDCLEPLTQAVKLYRDDFMAGFNLQDSSTFDDWQFFQADGLRRELANGLERLVLCHSSRADFATAITYARRWLALDRLHEPAYRCLMQLYSWSGQRTAALQQYQECTHMLDQELGVAPLEATTRLYQAIKQNQGPPPPTPVQTLTATTKKEQRRTTTSLTSLSHTSNASSVQPSPTSYPLIGRQEEWSTMQKAYASTFSSHGQVIVLEGEAGIGKTRLAQEFLSFARDKDAALFITRCYEGETTLAYAPFVTGLRLRMAVMEKMGIRWQDQIAAHWLSEAARLLPELHRLCPDLPPTPPLDSPGAQARFFEGLRQFLLALFHAEQKAPASILFIDDVQWADAASLDFLSYLVRRLHEHPLCLLLTWRTTQTAQAHRLHQLLATAHRAGQATQLQLARLNPATVKQLVQAAATPGLTTNGLAERLYQETEGLPLFLTEYLTAITHGMLETENDYWSLPGGVRDLLTSRLSAVGETSRQLLSTAAVIGRSFDFDTLREASGRSEEETVTALEELINHGLVAEIRSHQQTTYAEVDTQEDYTGQLTLFYDFSHEKLRTLVYEATSLARRRLLHRRIAEALVAYMRRYQRGETRAGKIAYHYQMAGNLPEAAHYYFRAGEYALALYAYNEALAHFHAALASGHPEIARIHETIGDLHTLLGTYSAAITYYKTAATRCNGAALAIIQHKLGIVHERRGGWEQAEHYYATALEALGNSGSLDARARIYADWSLSAYHCHQNTKALDMAQQALHLAEGAQDMRSLAQAHNMLGILASSSHNLTQATHHLEQSLTLAENLQDTSIRAAALNNLAQVYKASGSIQQAINLTRSALTLSITYGDRHREAALHNNLADLLYAEGQLEDSMRHLKRAVSIYAEIGVEAGTVQPEIWKLTEW</sequence>
<dbReference type="Pfam" id="PF03704">
    <property type="entry name" value="BTAD"/>
    <property type="match status" value="1"/>
</dbReference>
<dbReference type="InterPro" id="IPR036388">
    <property type="entry name" value="WH-like_DNA-bd_sf"/>
</dbReference>
<organism evidence="5 6">
    <name type="scientific">Reticulibacter mediterranei</name>
    <dbReference type="NCBI Taxonomy" id="2778369"/>
    <lineage>
        <taxon>Bacteria</taxon>
        <taxon>Bacillati</taxon>
        <taxon>Chloroflexota</taxon>
        <taxon>Ktedonobacteria</taxon>
        <taxon>Ktedonobacterales</taxon>
        <taxon>Reticulibacteraceae</taxon>
        <taxon>Reticulibacter</taxon>
    </lineage>
</organism>
<feature type="compositionally biased region" description="Low complexity" evidence="3">
    <location>
        <begin position="275"/>
        <end position="290"/>
    </location>
</feature>
<dbReference type="Pfam" id="PF13191">
    <property type="entry name" value="AAA_16"/>
    <property type="match status" value="1"/>
</dbReference>
<dbReference type="GO" id="GO:0005524">
    <property type="term" value="F:ATP binding"/>
    <property type="evidence" value="ECO:0007669"/>
    <property type="project" value="UniProtKB-KW"/>
</dbReference>
<dbReference type="Pfam" id="PF13424">
    <property type="entry name" value="TPR_12"/>
    <property type="match status" value="1"/>
</dbReference>
<gene>
    <name evidence="5" type="ORF">KSF_058100</name>
</gene>
<dbReference type="InterPro" id="IPR011990">
    <property type="entry name" value="TPR-like_helical_dom_sf"/>
</dbReference>
<name>A0A8J3N633_9CHLR</name>
<proteinExistence type="predicted"/>
<protein>
    <recommendedName>
        <fullName evidence="4">Bacterial transcriptional activator domain-containing protein</fullName>
    </recommendedName>
</protein>
<dbReference type="PANTHER" id="PTHR16305">
    <property type="entry name" value="TESTICULAR SOLUBLE ADENYLYL CYCLASE"/>
    <property type="match status" value="1"/>
</dbReference>
<reference evidence="5" key="1">
    <citation type="submission" date="2020-10" db="EMBL/GenBank/DDBJ databases">
        <title>Taxonomic study of unclassified bacteria belonging to the class Ktedonobacteria.</title>
        <authorList>
            <person name="Yabe S."/>
            <person name="Wang C.M."/>
            <person name="Zheng Y."/>
            <person name="Sakai Y."/>
            <person name="Cavaletti L."/>
            <person name="Monciardini P."/>
            <person name="Donadio S."/>
        </authorList>
    </citation>
    <scope>NUCLEOTIDE SEQUENCE</scope>
    <source>
        <strain evidence="5">ID150040</strain>
    </source>
</reference>
<evidence type="ECO:0000256" key="2">
    <source>
        <dbReference type="ARBA" id="ARBA00022840"/>
    </source>
</evidence>
<dbReference type="AlphaFoldDB" id="A0A8J3N633"/>
<accession>A0A8J3N633</accession>
<feature type="domain" description="Bacterial transcriptional activator" evidence="4">
    <location>
        <begin position="97"/>
        <end position="250"/>
    </location>
</feature>
<dbReference type="Gene3D" id="3.40.50.300">
    <property type="entry name" value="P-loop containing nucleotide triphosphate hydrolases"/>
    <property type="match status" value="1"/>
</dbReference>
<keyword evidence="6" id="KW-1185">Reference proteome</keyword>
<dbReference type="SMART" id="SM00028">
    <property type="entry name" value="TPR"/>
    <property type="match status" value="8"/>
</dbReference>
<keyword evidence="2" id="KW-0067">ATP-binding</keyword>
<dbReference type="SUPFAM" id="SSF48452">
    <property type="entry name" value="TPR-like"/>
    <property type="match status" value="3"/>
</dbReference>
<dbReference type="SUPFAM" id="SSF46894">
    <property type="entry name" value="C-terminal effector domain of the bipartite response regulators"/>
    <property type="match status" value="1"/>
</dbReference>
<dbReference type="GO" id="GO:0005737">
    <property type="term" value="C:cytoplasm"/>
    <property type="evidence" value="ECO:0007669"/>
    <property type="project" value="TreeGrafter"/>
</dbReference>
<dbReference type="InterPro" id="IPR019734">
    <property type="entry name" value="TPR_rpt"/>
</dbReference>
<dbReference type="Proteomes" id="UP000597444">
    <property type="component" value="Unassembled WGS sequence"/>
</dbReference>
<evidence type="ECO:0000256" key="3">
    <source>
        <dbReference type="SAM" id="MobiDB-lite"/>
    </source>
</evidence>
<feature type="region of interest" description="Disordered" evidence="3">
    <location>
        <begin position="250"/>
        <end position="297"/>
    </location>
</feature>
<dbReference type="SMART" id="SM01043">
    <property type="entry name" value="BTAD"/>
    <property type="match status" value="1"/>
</dbReference>
<keyword evidence="1" id="KW-0547">Nucleotide-binding</keyword>
<dbReference type="InterPro" id="IPR027417">
    <property type="entry name" value="P-loop_NTPase"/>
</dbReference>
<dbReference type="GO" id="GO:0003677">
    <property type="term" value="F:DNA binding"/>
    <property type="evidence" value="ECO:0007669"/>
    <property type="project" value="InterPro"/>
</dbReference>